<keyword evidence="2" id="KW-1185">Reference proteome</keyword>
<dbReference type="STRING" id="595494.Tola_0752"/>
<proteinExistence type="predicted"/>
<dbReference type="OrthoDB" id="8477619at2"/>
<sequence>MTITKQGSIVAGSVTASWVVDAVTKTAAADVNGVFSGDATGNVDHVTGRFSMFPKLLPPVGTPIRYQWIKVGDKTIADLSNISLSVVGNTVSGIIPDVPLIPGQAVFTLILDVGDGVDIVNPVTISLIDDSNGHLLNSVTKAQLGTINYSTGAFVINAPTSAAFRVKKYEYRWTGTDYQRDSGSWTWVWTSTATENHACSVRAPGLTKCAYLSIRYENQHDLTVSLDDLTFDFTPNSRETVATGSVRLAFGGRTYIDRLGYLYSNIDPLTGSGEQSGTFDYNNGIAKITAWTAGATNTNVVVQSMLTYLDDHTVSDITFRTPGAPVRAGSLYIQCLDAAGVLHDVTVPADGRINSDIFEGTFDAEIGVAYIKFGYLVKASENLTAEWYDQDLVDVNGNIWMPLQVKADSLRFNCVTYSYLPLDADIIKLDPVRLPTDGKVPILRKGGIGIIHSTKRTPFPNNVTAGYLLDVGRTRLAKCWLEDANGLTVPTSKYSVDLDHGKVTLATPLDLTGYAQPLEAVHRVEDMSMITDVEISGRLTLARPLSHNYDPADTYVSSALIIDDLWARISDVFDQQTWTSVWSDTLIGSQSTAQFNATDYPITVKNRGAITERFALIFTSSTGFNVIGEHLGLIAIGSINEICAPINPNTQTPYFSINPLAWGAGWSNGNVLRFNLHGANAPFWIARTILQSEAAVDSDEFALQLRGNINKD</sequence>
<evidence type="ECO:0000313" key="2">
    <source>
        <dbReference type="Proteomes" id="UP000009073"/>
    </source>
</evidence>
<keyword evidence="1" id="KW-0812">Transmembrane</keyword>
<reference evidence="2" key="1">
    <citation type="submission" date="2009-05" db="EMBL/GenBank/DDBJ databases">
        <title>Complete sequence of Tolumonas auensis DSM 9187.</title>
        <authorList>
            <consortium name="US DOE Joint Genome Institute"/>
            <person name="Lucas S."/>
            <person name="Copeland A."/>
            <person name="Lapidus A."/>
            <person name="Glavina del Rio T."/>
            <person name="Tice H."/>
            <person name="Bruce D."/>
            <person name="Goodwin L."/>
            <person name="Pitluck S."/>
            <person name="Chertkov O."/>
            <person name="Brettin T."/>
            <person name="Detter J.C."/>
            <person name="Han C."/>
            <person name="Larimer F."/>
            <person name="Land M."/>
            <person name="Hauser L."/>
            <person name="Kyrpides N."/>
            <person name="Mikhailova N."/>
            <person name="Spring S."/>
            <person name="Beller H."/>
        </authorList>
    </citation>
    <scope>NUCLEOTIDE SEQUENCE [LARGE SCALE GENOMIC DNA]</scope>
    <source>
        <strain evidence="2">DSM 9187 / TA4</strain>
    </source>
</reference>
<dbReference type="eggNOG" id="ENOG502Z7RQ">
    <property type="taxonomic scope" value="Bacteria"/>
</dbReference>
<dbReference type="Proteomes" id="UP000009073">
    <property type="component" value="Chromosome"/>
</dbReference>
<name>C4LBE5_TOLAT</name>
<organism evidence="1 2">
    <name type="scientific">Tolumonas auensis (strain DSM 9187 / NBRC 110442 / TA 4)</name>
    <dbReference type="NCBI Taxonomy" id="595494"/>
    <lineage>
        <taxon>Bacteria</taxon>
        <taxon>Pseudomonadati</taxon>
        <taxon>Pseudomonadota</taxon>
        <taxon>Gammaproteobacteria</taxon>
        <taxon>Aeromonadales</taxon>
        <taxon>Aeromonadaceae</taxon>
        <taxon>Tolumonas</taxon>
    </lineage>
</organism>
<evidence type="ECO:0000313" key="1">
    <source>
        <dbReference type="EMBL" id="ACQ92380.1"/>
    </source>
</evidence>
<gene>
    <name evidence="1" type="ordered locus">Tola_0752</name>
</gene>
<dbReference type="KEGG" id="tau:Tola_0752"/>
<keyword evidence="1" id="KW-0472">Membrane</keyword>
<dbReference type="RefSeq" id="WP_012728979.1">
    <property type="nucleotide sequence ID" value="NC_012691.1"/>
</dbReference>
<dbReference type="EMBL" id="CP001616">
    <property type="protein sequence ID" value="ACQ92380.1"/>
    <property type="molecule type" value="Genomic_DNA"/>
</dbReference>
<protein>
    <submittedName>
        <fullName evidence="1">Putative transmembrane protein</fullName>
    </submittedName>
</protein>
<accession>C4LBE5</accession>
<reference evidence="1 2" key="2">
    <citation type="journal article" date="2011" name="Stand. Genomic Sci.">
        <title>Complete genome sequence of Tolumonas auensis type strain (TA 4).</title>
        <authorList>
            <person name="Chertkov O."/>
            <person name="Copeland A."/>
            <person name="Lucas S."/>
            <person name="Lapidus A."/>
            <person name="Berry K.W."/>
            <person name="Detter J.C."/>
            <person name="Del Rio T.G."/>
            <person name="Hammon N."/>
            <person name="Dalin E."/>
            <person name="Tice H."/>
            <person name="Pitluck S."/>
            <person name="Richardson P."/>
            <person name="Bruce D."/>
            <person name="Goodwin L."/>
            <person name="Han C."/>
            <person name="Tapia R."/>
            <person name="Saunders E."/>
            <person name="Schmutz J."/>
            <person name="Brettin T."/>
            <person name="Larimer F."/>
            <person name="Land M."/>
            <person name="Hauser L."/>
            <person name="Spring S."/>
            <person name="Rohde M."/>
            <person name="Kyrpides N.C."/>
            <person name="Ivanova N."/>
            <person name="Goker M."/>
            <person name="Beller H.R."/>
            <person name="Klenk H.P."/>
            <person name="Woyke T."/>
        </authorList>
    </citation>
    <scope>NUCLEOTIDE SEQUENCE [LARGE SCALE GENOMIC DNA]</scope>
    <source>
        <strain evidence="2">DSM 9187 / TA4</strain>
    </source>
</reference>
<dbReference type="HOGENOM" id="CLU_023856_0_0_6"/>
<dbReference type="AlphaFoldDB" id="C4LBE5"/>